<dbReference type="SUPFAM" id="SSF48726">
    <property type="entry name" value="Immunoglobulin"/>
    <property type="match status" value="1"/>
</dbReference>
<evidence type="ECO:0000256" key="7">
    <source>
        <dbReference type="ARBA" id="ARBA00023180"/>
    </source>
</evidence>
<evidence type="ECO:0000256" key="3">
    <source>
        <dbReference type="ARBA" id="ARBA00022729"/>
    </source>
</evidence>
<evidence type="ECO:0000256" key="4">
    <source>
        <dbReference type="ARBA" id="ARBA00022989"/>
    </source>
</evidence>
<sequence>MTESLYFPVSTAGECGSSSRVVGRTGQNVTLPCQYDIKAHGAQPVCWNRGALPRYGCNPRLVASDGYNVMQETRVSSRFQLLGRLDRGDVSLTVLNIAETDAGWYGCRVRVPGWFNDKIHNIDLIIERAPVTAIVTGQTGSDVTTRGGSDVTTRGGT</sequence>
<keyword evidence="4" id="KW-1133">Transmembrane helix</keyword>
<dbReference type="InterPro" id="IPR013106">
    <property type="entry name" value="Ig_V-set"/>
</dbReference>
<keyword evidence="6" id="KW-1015">Disulfide bond</keyword>
<evidence type="ECO:0000256" key="5">
    <source>
        <dbReference type="ARBA" id="ARBA00023136"/>
    </source>
</evidence>
<evidence type="ECO:0000256" key="9">
    <source>
        <dbReference type="ARBA" id="ARBA00038203"/>
    </source>
</evidence>
<dbReference type="InterPro" id="IPR003599">
    <property type="entry name" value="Ig_sub"/>
</dbReference>
<evidence type="ECO:0000256" key="2">
    <source>
        <dbReference type="ARBA" id="ARBA00022692"/>
    </source>
</evidence>
<dbReference type="PROSITE" id="PS50835">
    <property type="entry name" value="IG_LIKE"/>
    <property type="match status" value="1"/>
</dbReference>
<evidence type="ECO:0000259" key="10">
    <source>
        <dbReference type="PROSITE" id="PS50835"/>
    </source>
</evidence>
<evidence type="ECO:0000256" key="1">
    <source>
        <dbReference type="ARBA" id="ARBA00004479"/>
    </source>
</evidence>
<name>A0A3Q3S658_9TELE</name>
<dbReference type="GO" id="GO:0043277">
    <property type="term" value="P:apoptotic cell clearance"/>
    <property type="evidence" value="ECO:0007669"/>
    <property type="project" value="TreeGrafter"/>
</dbReference>
<reference evidence="11" key="2">
    <citation type="submission" date="2025-09" db="UniProtKB">
        <authorList>
            <consortium name="Ensembl"/>
        </authorList>
    </citation>
    <scope>IDENTIFICATION</scope>
</reference>
<keyword evidence="5" id="KW-0472">Membrane</keyword>
<keyword evidence="8" id="KW-0393">Immunoglobulin domain</keyword>
<feature type="domain" description="Ig-like" evidence="10">
    <location>
        <begin position="8"/>
        <end position="109"/>
    </location>
</feature>
<keyword evidence="12" id="KW-1185">Reference proteome</keyword>
<dbReference type="InterPro" id="IPR013783">
    <property type="entry name" value="Ig-like_fold"/>
</dbReference>
<evidence type="ECO:0000313" key="12">
    <source>
        <dbReference type="Proteomes" id="UP000261640"/>
    </source>
</evidence>
<dbReference type="FunCoup" id="A0A3Q3S658">
    <property type="interactions" value="210"/>
</dbReference>
<comment type="subcellular location">
    <subcellularLocation>
        <location evidence="1">Membrane</location>
        <topology evidence="1">Single-pass type I membrane protein</topology>
    </subcellularLocation>
</comment>
<evidence type="ECO:0000256" key="6">
    <source>
        <dbReference type="ARBA" id="ARBA00023157"/>
    </source>
</evidence>
<dbReference type="Pfam" id="PF07686">
    <property type="entry name" value="V-set"/>
    <property type="match status" value="1"/>
</dbReference>
<evidence type="ECO:0000256" key="8">
    <source>
        <dbReference type="ARBA" id="ARBA00023319"/>
    </source>
</evidence>
<protein>
    <submittedName>
        <fullName evidence="11">T-cell immunoglobulin and mucin domain-containing protein 4-like</fullName>
    </submittedName>
</protein>
<dbReference type="AlphaFoldDB" id="A0A3Q3S658"/>
<proteinExistence type="inferred from homology"/>
<dbReference type="Proteomes" id="UP000261640">
    <property type="component" value="Unplaced"/>
</dbReference>
<dbReference type="SMART" id="SM00409">
    <property type="entry name" value="IG"/>
    <property type="match status" value="1"/>
</dbReference>
<dbReference type="GO" id="GO:0060097">
    <property type="term" value="P:cytoskeletal rearrangement involved in phagocytosis, engulfment"/>
    <property type="evidence" value="ECO:0007669"/>
    <property type="project" value="TreeGrafter"/>
</dbReference>
<accession>A0A3Q3S658</accession>
<dbReference type="Gene3D" id="2.60.40.10">
    <property type="entry name" value="Immunoglobulins"/>
    <property type="match status" value="1"/>
</dbReference>
<evidence type="ECO:0000313" key="11">
    <source>
        <dbReference type="Ensembl" id="ENSMAMP00000018176.1"/>
    </source>
</evidence>
<dbReference type="GO" id="GO:0001786">
    <property type="term" value="F:phosphatidylserine binding"/>
    <property type="evidence" value="ECO:0007669"/>
    <property type="project" value="TreeGrafter"/>
</dbReference>
<dbReference type="Ensembl" id="ENSMAMT00000018650.2">
    <property type="protein sequence ID" value="ENSMAMP00000018176.1"/>
    <property type="gene ID" value="ENSMAMG00000012274.2"/>
</dbReference>
<keyword evidence="3" id="KW-0732">Signal</keyword>
<dbReference type="InterPro" id="IPR036179">
    <property type="entry name" value="Ig-like_dom_sf"/>
</dbReference>
<comment type="similarity">
    <text evidence="9">Belongs to the immunoglobulin superfamily. TIM family.</text>
</comment>
<dbReference type="InterPro" id="IPR007110">
    <property type="entry name" value="Ig-like_dom"/>
</dbReference>
<dbReference type="FunFam" id="2.60.40.10:FF:000774">
    <property type="entry name" value="Hepatitis A virus cellular receptor 1"/>
    <property type="match status" value="1"/>
</dbReference>
<organism evidence="11 12">
    <name type="scientific">Mastacembelus armatus</name>
    <name type="common">zig-zag eel</name>
    <dbReference type="NCBI Taxonomy" id="205130"/>
    <lineage>
        <taxon>Eukaryota</taxon>
        <taxon>Metazoa</taxon>
        <taxon>Chordata</taxon>
        <taxon>Craniata</taxon>
        <taxon>Vertebrata</taxon>
        <taxon>Euteleostomi</taxon>
        <taxon>Actinopterygii</taxon>
        <taxon>Neopterygii</taxon>
        <taxon>Teleostei</taxon>
        <taxon>Neoteleostei</taxon>
        <taxon>Acanthomorphata</taxon>
        <taxon>Anabantaria</taxon>
        <taxon>Synbranchiformes</taxon>
        <taxon>Mastacembelidae</taxon>
        <taxon>Mastacembelus</taxon>
    </lineage>
</organism>
<keyword evidence="7" id="KW-0325">Glycoprotein</keyword>
<reference evidence="11" key="1">
    <citation type="submission" date="2025-08" db="UniProtKB">
        <authorList>
            <consortium name="Ensembl"/>
        </authorList>
    </citation>
    <scope>IDENTIFICATION</scope>
</reference>
<keyword evidence="2" id="KW-0812">Transmembrane</keyword>
<dbReference type="PANTHER" id="PTHR46608">
    <property type="entry name" value="T-CELL IMMUNOGLOBULIN AND MUCIN DOMAIN-CONTAINING PROTEIN 4"/>
    <property type="match status" value="1"/>
</dbReference>
<dbReference type="PANTHER" id="PTHR46608:SF3">
    <property type="entry name" value="T-CELL IMMUNOGLOBULIN AND MUCIN DOMAIN-CONTAINING PROTEIN 4"/>
    <property type="match status" value="1"/>
</dbReference>
<dbReference type="InParanoid" id="A0A3Q3S658"/>
<dbReference type="GO" id="GO:0016020">
    <property type="term" value="C:membrane"/>
    <property type="evidence" value="ECO:0007669"/>
    <property type="project" value="UniProtKB-SubCell"/>
</dbReference>
<dbReference type="GeneTree" id="ENSGT00940000163509"/>